<evidence type="ECO:0000313" key="1">
    <source>
        <dbReference type="EMBL" id="KAK4825319.1"/>
    </source>
</evidence>
<sequence length="288" mass="33127">MAPLPPAWLDSTNTNVTHCRWLLRKLQRYIILHIGHSHYKHFKLRKARFRLDLRKTFFTMRVVRHWPRLRREAVEAPCLETFQVSQYANFQRGSIAIEIWYFTLHVSSYGKSCLLIDRLAKSWGNLVTQENSKCCDRSGSLAGNLETFKEIFSLVLQVSKVMNVGVHVKADDVTEAGDVTEFLLGGCHGFETITGDTVSSVHQGYRRLQKATQQSKLSSSLPRGQYQEISTTPFISKQSLILFEIYQCEQFPFIHRHLPGLHTLHESSGFFHCTDQFLSKHGADTVIR</sequence>
<evidence type="ECO:0000313" key="2">
    <source>
        <dbReference type="Proteomes" id="UP001333110"/>
    </source>
</evidence>
<organism evidence="1 2">
    <name type="scientific">Mycteria americana</name>
    <name type="common">Wood stork</name>
    <dbReference type="NCBI Taxonomy" id="33587"/>
    <lineage>
        <taxon>Eukaryota</taxon>
        <taxon>Metazoa</taxon>
        <taxon>Chordata</taxon>
        <taxon>Craniata</taxon>
        <taxon>Vertebrata</taxon>
        <taxon>Euteleostomi</taxon>
        <taxon>Archelosauria</taxon>
        <taxon>Archosauria</taxon>
        <taxon>Dinosauria</taxon>
        <taxon>Saurischia</taxon>
        <taxon>Theropoda</taxon>
        <taxon>Coelurosauria</taxon>
        <taxon>Aves</taxon>
        <taxon>Neognathae</taxon>
        <taxon>Neoaves</taxon>
        <taxon>Aequornithes</taxon>
        <taxon>Ciconiiformes</taxon>
        <taxon>Ciconiidae</taxon>
        <taxon>Mycteria</taxon>
    </lineage>
</organism>
<accession>A0AAN7RYF1</accession>
<gene>
    <name evidence="1" type="ORF">QYF61_026838</name>
</gene>
<dbReference type="Proteomes" id="UP001333110">
    <property type="component" value="Unassembled WGS sequence"/>
</dbReference>
<proteinExistence type="predicted"/>
<keyword evidence="2" id="KW-1185">Reference proteome</keyword>
<protein>
    <submittedName>
        <fullName evidence="1">Uncharacterized protein</fullName>
    </submittedName>
</protein>
<dbReference type="EMBL" id="JAUNZN010000003">
    <property type="protein sequence ID" value="KAK4825319.1"/>
    <property type="molecule type" value="Genomic_DNA"/>
</dbReference>
<dbReference type="AlphaFoldDB" id="A0AAN7RYF1"/>
<reference evidence="1 2" key="1">
    <citation type="journal article" date="2023" name="J. Hered.">
        <title>Chromosome-level genome of the wood stork (Mycteria americana) provides insight into avian chromosome evolution.</title>
        <authorList>
            <person name="Flamio R. Jr."/>
            <person name="Ramstad K.M."/>
        </authorList>
    </citation>
    <scope>NUCLEOTIDE SEQUENCE [LARGE SCALE GENOMIC DNA]</scope>
    <source>
        <strain evidence="1">JAX WOST 10</strain>
    </source>
</reference>
<name>A0AAN7RYF1_MYCAM</name>
<comment type="caution">
    <text evidence="1">The sequence shown here is derived from an EMBL/GenBank/DDBJ whole genome shotgun (WGS) entry which is preliminary data.</text>
</comment>